<dbReference type="GO" id="GO:0003676">
    <property type="term" value="F:nucleic acid binding"/>
    <property type="evidence" value="ECO:0007669"/>
    <property type="project" value="InterPro"/>
</dbReference>
<dbReference type="SUPFAM" id="SSF46946">
    <property type="entry name" value="S13-like H2TH domain"/>
    <property type="match status" value="1"/>
</dbReference>
<sequence>MPLPQLTPEARAEALTKALHARKERAALLKALKTGGVSLPALLEREDDVIAKTSVRRVLESLPGIGKVRARELLINLGIAETRKVQGLGPRQRERLCQQFPPSD</sequence>
<dbReference type="InterPro" id="IPR010979">
    <property type="entry name" value="Ribosomal_uS13-like_H2TH"/>
</dbReference>
<keyword evidence="3" id="KW-1185">Reference proteome</keyword>
<gene>
    <name evidence="2" type="ORF">GFH48_00850</name>
</gene>
<evidence type="ECO:0000313" key="2">
    <source>
        <dbReference type="EMBL" id="QFZ72014.1"/>
    </source>
</evidence>
<feature type="domain" description="Integration host factor-like helix-two turn-helix" evidence="1">
    <location>
        <begin position="32"/>
        <end position="100"/>
    </location>
</feature>
<dbReference type="Proteomes" id="UP000326179">
    <property type="component" value="Chromosome"/>
</dbReference>
<dbReference type="AlphaFoldDB" id="A0A5Q0L5G4"/>
<evidence type="ECO:0000313" key="3">
    <source>
        <dbReference type="Proteomes" id="UP000326179"/>
    </source>
</evidence>
<dbReference type="InterPro" id="IPR047806">
    <property type="entry name" value="IHF_actinobact"/>
</dbReference>
<evidence type="ECO:0000259" key="1">
    <source>
        <dbReference type="Pfam" id="PF22525"/>
    </source>
</evidence>
<dbReference type="KEGG" id="sfy:GFH48_00850"/>
<organism evidence="2 3">
    <name type="scientific">Streptomyces fagopyri</name>
    <dbReference type="NCBI Taxonomy" id="2662397"/>
    <lineage>
        <taxon>Bacteria</taxon>
        <taxon>Bacillati</taxon>
        <taxon>Actinomycetota</taxon>
        <taxon>Actinomycetes</taxon>
        <taxon>Kitasatosporales</taxon>
        <taxon>Streptomycetaceae</taxon>
        <taxon>Streptomyces</taxon>
    </lineage>
</organism>
<dbReference type="RefSeq" id="WP_153286382.1">
    <property type="nucleotide sequence ID" value="NZ_CP045643.1"/>
</dbReference>
<proteinExistence type="predicted"/>
<dbReference type="NCBIfam" id="NF041260">
    <property type="entry name" value="actino_IHF"/>
    <property type="match status" value="1"/>
</dbReference>
<accession>A0A5Q0L5G4</accession>
<protein>
    <submittedName>
        <fullName evidence="2">Integration host factor</fullName>
    </submittedName>
</protein>
<name>A0A5Q0L5G4_9ACTN</name>
<dbReference type="InterPro" id="IPR055201">
    <property type="entry name" value="IHF-like_H2TH"/>
</dbReference>
<dbReference type="Pfam" id="PF22525">
    <property type="entry name" value="H2TH_5"/>
    <property type="match status" value="1"/>
</dbReference>
<reference evidence="2 3" key="1">
    <citation type="submission" date="2019-10" db="EMBL/GenBank/DDBJ databases">
        <title>A novel species.</title>
        <authorList>
            <person name="Gao J."/>
        </authorList>
    </citation>
    <scope>NUCLEOTIDE SEQUENCE [LARGE SCALE GENOMIC DNA]</scope>
    <source>
        <strain evidence="2 3">QMT-28</strain>
    </source>
</reference>
<dbReference type="EMBL" id="CP045643">
    <property type="protein sequence ID" value="QFZ72014.1"/>
    <property type="molecule type" value="Genomic_DNA"/>
</dbReference>
<dbReference type="Gene3D" id="1.10.8.50">
    <property type="match status" value="1"/>
</dbReference>